<feature type="coiled-coil region" evidence="1">
    <location>
        <begin position="743"/>
        <end position="770"/>
    </location>
</feature>
<feature type="domain" description="Pesticidal crystal protein Cry1Aa" evidence="3">
    <location>
        <begin position="974"/>
        <end position="1020"/>
    </location>
</feature>
<evidence type="ECO:0000256" key="1">
    <source>
        <dbReference type="SAM" id="Coils"/>
    </source>
</evidence>
<dbReference type="EMBL" id="AODE01000026">
    <property type="protein sequence ID" value="EUJ27285.1"/>
    <property type="molecule type" value="Genomic_DNA"/>
</dbReference>
<dbReference type="OrthoDB" id="2365040at2"/>
<evidence type="ECO:0000256" key="2">
    <source>
        <dbReference type="SAM" id="SignalP"/>
    </source>
</evidence>
<comment type="caution">
    <text evidence="4">The sequence shown here is derived from an EMBL/GenBank/DDBJ whole genome shotgun (WGS) entry which is preliminary data.</text>
</comment>
<feature type="coiled-coil region" evidence="1">
    <location>
        <begin position="813"/>
        <end position="840"/>
    </location>
</feature>
<feature type="coiled-coil region" evidence="1">
    <location>
        <begin position="949"/>
        <end position="976"/>
    </location>
</feature>
<evidence type="ECO:0000259" key="3">
    <source>
        <dbReference type="Pfam" id="PF18449"/>
    </source>
</evidence>
<dbReference type="AlphaFoldDB" id="W7BRH2"/>
<feature type="non-terminal residue" evidence="4">
    <location>
        <position position="1021"/>
    </location>
</feature>
<dbReference type="InterPro" id="IPR046776">
    <property type="entry name" value="Pectate_lyase_5"/>
</dbReference>
<feature type="domain" description="Pesticidal crystal protein Cry1Aa" evidence="3">
    <location>
        <begin position="904"/>
        <end position="965"/>
    </location>
</feature>
<feature type="domain" description="Pesticidal crystal protein Cry1Aa" evidence="3">
    <location>
        <begin position="697"/>
        <end position="759"/>
    </location>
</feature>
<feature type="domain" description="Pesticidal crystal protein Cry1Aa" evidence="3">
    <location>
        <begin position="837"/>
        <end position="899"/>
    </location>
</feature>
<feature type="domain" description="Pesticidal crystal protein Cry1Aa" evidence="3">
    <location>
        <begin position="558"/>
        <end position="619"/>
    </location>
</feature>
<keyword evidence="5" id="KW-1185">Reference proteome</keyword>
<dbReference type="Pfam" id="PF18449">
    <property type="entry name" value="Endotoxin_C2"/>
    <property type="match status" value="9"/>
</dbReference>
<evidence type="ECO:0000313" key="5">
    <source>
        <dbReference type="Proteomes" id="UP000019254"/>
    </source>
</evidence>
<feature type="domain" description="Pesticidal crystal protein Cry1Aa" evidence="3">
    <location>
        <begin position="628"/>
        <end position="689"/>
    </location>
</feature>
<feature type="signal peptide" evidence="2">
    <location>
        <begin position="1"/>
        <end position="28"/>
    </location>
</feature>
<keyword evidence="2" id="KW-0732">Signal</keyword>
<sequence>MLNKSLKLFLASAMVLTSISTLPVSSLANEGITNPSVDAVGVYVSDWATFKSELQNTTTTDIYLQADLKMEGADFSIAVDEKNIHGEGYSLDMNTRNIRVTKANATTSINNITIKNSGTSGFLWRTIAGTHTINNVTGEGNRAFASLDAGSIIFQGTNNITQLSGNTNYNVWAKNIAVESGADVTITGGGTARTRGALHTASGSVLTVAKDAKLVVSSTTGQAIRLDKVNFTNNGYVQATSNNDAIATYDASTTTINSGATLDLVSTSTSVQGAMFYNSSLFVKSGATLIAKSQGSSSTLTTGKELVIEEGANFSITNTRNGALGSEAAATTMVINSTIGISTWERAKTTLEEPKFSYQGPLETKFTLSGYAGPKQTNLVTDNADIKTNFDTSKIGRIEGGYFVKDPKQIEAEDKARVAVNNLFTSQNPANDAKTGLTQAEIDAAQVLVDEVTDPKTKAALQADIDKAQQQVDALIAAEKAAIEKAAQDKARAAVNDLFAGKNPTGDAKTGLTQAEIDAAQALIDEVTDPTKKAELQADLNKAQQQLDAANAAELDAQNKAREAVNNLFANQDPTGDAKTGLTQAEIDAAQVLIDKVTDPAKKAALQADLDKAQAKLDADKSAEQAAQDKARAAVNALFANQDPTGDAKTGLTQAEIDAAQVLIDKVTDPTKKAALQADLNKAQDQLDAANAAELAAQNKAQEAVNNLFANQDPTGDAKTGLTQAEIDAAQALIDKVTDPAKKAALQAELNKAQDQLDAANVAELAAQNKAQEAVNNLFAGQNPTGDAKTGLTQAEIDAAQALIDKVTDPAKKAALQAELNKAQDQLDAANAAELAAQNKAQEAVNNLFANQDPTGDAKTGLTQAEIDAAQALIDKVTDPAKKAELQAELNKAQAQLDADKAAQDKAREAVNNLFAGQNPTGDLKTGLTQAEIDAAQVLIDKVTDPAKKAALQADLDKAQAKLDADKSAEQAAQDKARAAVNALFANQDPTGDAKTGLTQAEIDAAQALIDKSNRSNEKKQ</sequence>
<reference evidence="4 5" key="1">
    <citation type="journal article" date="2014" name="Int. J. Syst. Evol. Microbiol.">
        <title>Listeria floridensis sp. nov., Listeria aquatica sp. nov., Listeria cornellensis sp. nov., Listeria riparia sp. nov. and Listeria grandensis sp. nov., from agricultural and natural environments.</title>
        <authorList>
            <person name="den Bakker H.C."/>
            <person name="Warchocki S."/>
            <person name="Wright E.M."/>
            <person name="Allred A.F."/>
            <person name="Ahlstrom C."/>
            <person name="Manuel C.S."/>
            <person name="Stasiewicz M.J."/>
            <person name="Burrell A."/>
            <person name="Roof S."/>
            <person name="Strawn L."/>
            <person name="Fortes E.D."/>
            <person name="Nightingale K.K."/>
            <person name="Kephart D."/>
            <person name="Wiedmann M."/>
        </authorList>
    </citation>
    <scope>NUCLEOTIDE SEQUENCE [LARGE SCALE GENOMIC DNA]</scope>
    <source>
        <strain evidence="5">FSL F6-969</strain>
    </source>
</reference>
<feature type="domain" description="Pesticidal crystal protein Cry1Aa" evidence="3">
    <location>
        <begin position="414"/>
        <end position="474"/>
    </location>
</feature>
<feature type="domain" description="Pesticidal crystal protein Cry1Aa" evidence="3">
    <location>
        <begin position="767"/>
        <end position="829"/>
    </location>
</feature>
<feature type="coiled-coil region" evidence="1">
    <location>
        <begin position="883"/>
        <end position="910"/>
    </location>
</feature>
<evidence type="ECO:0000313" key="4">
    <source>
        <dbReference type="EMBL" id="EUJ27285.1"/>
    </source>
</evidence>
<feature type="coiled-coil region" evidence="1">
    <location>
        <begin position="533"/>
        <end position="560"/>
    </location>
</feature>
<dbReference type="Pfam" id="PF20585">
    <property type="entry name" value="Pectate_lyase_5"/>
    <property type="match status" value="1"/>
</dbReference>
<dbReference type="RefSeq" id="WP_036080576.1">
    <property type="nucleotide sequence ID" value="NZ_AODE01000026.1"/>
</dbReference>
<feature type="coiled-coil region" evidence="1">
    <location>
        <begin position="603"/>
        <end position="630"/>
    </location>
</feature>
<feature type="coiled-coil region" evidence="1">
    <location>
        <begin position="673"/>
        <end position="700"/>
    </location>
</feature>
<keyword evidence="1" id="KW-0175">Coiled coil</keyword>
<protein>
    <recommendedName>
        <fullName evidence="3">Pesticidal crystal protein Cry1Aa domain-containing protein</fullName>
    </recommendedName>
</protein>
<organism evidence="4 5">
    <name type="scientific">Listeria cornellensis FSL F6-0969</name>
    <dbReference type="NCBI Taxonomy" id="1265820"/>
    <lineage>
        <taxon>Bacteria</taxon>
        <taxon>Bacillati</taxon>
        <taxon>Bacillota</taxon>
        <taxon>Bacilli</taxon>
        <taxon>Bacillales</taxon>
        <taxon>Listeriaceae</taxon>
        <taxon>Listeria</taxon>
    </lineage>
</organism>
<proteinExistence type="predicted"/>
<feature type="chain" id="PRO_5004891827" description="Pesticidal crystal protein Cry1Aa domain-containing protein" evidence="2">
    <location>
        <begin position="29"/>
        <end position="1021"/>
    </location>
</feature>
<dbReference type="STRING" id="1265820.PCORN_13157"/>
<name>W7BRH2_9LIST</name>
<feature type="domain" description="Pesticidal crystal protein Cry1Aa" evidence="3">
    <location>
        <begin position="488"/>
        <end position="549"/>
    </location>
</feature>
<feature type="coiled-coil region" evidence="1">
    <location>
        <begin position="458"/>
        <end position="485"/>
    </location>
</feature>
<accession>W7BRH2</accession>
<gene>
    <name evidence="4" type="ORF">PCORN_13157</name>
</gene>
<dbReference type="Proteomes" id="UP000019254">
    <property type="component" value="Unassembled WGS sequence"/>
</dbReference>
<dbReference type="InterPro" id="IPR054544">
    <property type="entry name" value="Pest_crys_Cry1Aa_dom-IV"/>
</dbReference>